<organism evidence="2">
    <name type="scientific">marine sediment metagenome</name>
    <dbReference type="NCBI Taxonomy" id="412755"/>
    <lineage>
        <taxon>unclassified sequences</taxon>
        <taxon>metagenomes</taxon>
        <taxon>ecological metagenomes</taxon>
    </lineage>
</organism>
<proteinExistence type="predicted"/>
<accession>A0A0F9DAU8</accession>
<feature type="transmembrane region" description="Helical" evidence="1">
    <location>
        <begin position="131"/>
        <end position="153"/>
    </location>
</feature>
<reference evidence="2" key="1">
    <citation type="journal article" date="2015" name="Nature">
        <title>Complex archaea that bridge the gap between prokaryotes and eukaryotes.</title>
        <authorList>
            <person name="Spang A."/>
            <person name="Saw J.H."/>
            <person name="Jorgensen S.L."/>
            <person name="Zaremba-Niedzwiedzka K."/>
            <person name="Martijn J."/>
            <person name="Lind A.E."/>
            <person name="van Eijk R."/>
            <person name="Schleper C."/>
            <person name="Guy L."/>
            <person name="Ettema T.J."/>
        </authorList>
    </citation>
    <scope>NUCLEOTIDE SEQUENCE</scope>
</reference>
<sequence length="154" mass="17775">MSLEREYSEISTDWRHRDNLTWQIPSILITIGGGLVAAAFLLEIDPQYLILVRSTLLLFDASLSLCLTHALGQNIFYQVGSSKALEFIEGKENKEKVLRVKCRRIINPKDDLDLSRKEICKFLKHELRGSTILFILCIIITVSLFCLFFYVLFF</sequence>
<protein>
    <submittedName>
        <fullName evidence="2">Uncharacterized protein</fullName>
    </submittedName>
</protein>
<dbReference type="AlphaFoldDB" id="A0A0F9DAU8"/>
<evidence type="ECO:0000313" key="2">
    <source>
        <dbReference type="EMBL" id="KKL58823.1"/>
    </source>
</evidence>
<keyword evidence="1" id="KW-1133">Transmembrane helix</keyword>
<keyword evidence="1" id="KW-0472">Membrane</keyword>
<comment type="caution">
    <text evidence="2">The sequence shown here is derived from an EMBL/GenBank/DDBJ whole genome shotgun (WGS) entry which is preliminary data.</text>
</comment>
<name>A0A0F9DAU8_9ZZZZ</name>
<evidence type="ECO:0000256" key="1">
    <source>
        <dbReference type="SAM" id="Phobius"/>
    </source>
</evidence>
<feature type="transmembrane region" description="Helical" evidence="1">
    <location>
        <begin position="48"/>
        <end position="67"/>
    </location>
</feature>
<gene>
    <name evidence="2" type="ORF">LCGC14_2221480</name>
</gene>
<dbReference type="EMBL" id="LAZR01029687">
    <property type="protein sequence ID" value="KKL58823.1"/>
    <property type="molecule type" value="Genomic_DNA"/>
</dbReference>
<keyword evidence="1" id="KW-0812">Transmembrane</keyword>
<feature type="transmembrane region" description="Helical" evidence="1">
    <location>
        <begin position="20"/>
        <end position="42"/>
    </location>
</feature>